<protein>
    <submittedName>
        <fullName evidence="3">Hemerythrin domain-containing protein</fullName>
    </submittedName>
</protein>
<keyword evidence="4" id="KW-1185">Reference proteome</keyword>
<evidence type="ECO:0000313" key="3">
    <source>
        <dbReference type="EMBL" id="NHE58911.1"/>
    </source>
</evidence>
<proteinExistence type="predicted"/>
<accession>A0ABX0HAP5</accession>
<dbReference type="InterPro" id="IPR012312">
    <property type="entry name" value="Hemerythrin-like"/>
</dbReference>
<evidence type="ECO:0000259" key="2">
    <source>
        <dbReference type="Pfam" id="PF01814"/>
    </source>
</evidence>
<name>A0ABX0HAP5_9BACT</name>
<feature type="domain" description="Hemerythrin-like" evidence="2">
    <location>
        <begin position="38"/>
        <end position="123"/>
    </location>
</feature>
<dbReference type="EMBL" id="JAANYN010000009">
    <property type="protein sequence ID" value="NHE58911.1"/>
    <property type="molecule type" value="Genomic_DNA"/>
</dbReference>
<dbReference type="RefSeq" id="WP_166149763.1">
    <property type="nucleotide sequence ID" value="NZ_JAANYN010000009.1"/>
</dbReference>
<comment type="caution">
    <text evidence="3">The sequence shown here is derived from an EMBL/GenBank/DDBJ whole genome shotgun (WGS) entry which is preliminary data.</text>
</comment>
<evidence type="ECO:0000313" key="4">
    <source>
        <dbReference type="Proteomes" id="UP000649799"/>
    </source>
</evidence>
<keyword evidence="1" id="KW-0175">Coiled coil</keyword>
<organism evidence="3 4">
    <name type="scientific">Cyclobacterium plantarum</name>
    <dbReference type="NCBI Taxonomy" id="2716263"/>
    <lineage>
        <taxon>Bacteria</taxon>
        <taxon>Pseudomonadati</taxon>
        <taxon>Bacteroidota</taxon>
        <taxon>Cytophagia</taxon>
        <taxon>Cytophagales</taxon>
        <taxon>Cyclobacteriaceae</taxon>
        <taxon>Cyclobacterium</taxon>
    </lineage>
</organism>
<feature type="coiled-coil region" evidence="1">
    <location>
        <begin position="71"/>
        <end position="105"/>
    </location>
</feature>
<dbReference type="Pfam" id="PF01814">
    <property type="entry name" value="Hemerythrin"/>
    <property type="match status" value="1"/>
</dbReference>
<reference evidence="3 4" key="1">
    <citation type="submission" date="2020-03" db="EMBL/GenBank/DDBJ databases">
        <title>Cyclobacterium plantarum sp. nov., a marine bacterium isolated from a coastal-marine wetland.</title>
        <authorList>
            <person name="Sanchez-Porro C."/>
            <person name="Ventosa A."/>
            <person name="Amoozegar M."/>
        </authorList>
    </citation>
    <scope>NUCLEOTIDE SEQUENCE [LARGE SCALE GENOMIC DNA]</scope>
    <source>
        <strain evidence="3 4">GBPx2</strain>
    </source>
</reference>
<dbReference type="Proteomes" id="UP000649799">
    <property type="component" value="Unassembled WGS sequence"/>
</dbReference>
<gene>
    <name evidence="3" type="ORF">G9Q97_19035</name>
</gene>
<evidence type="ECO:0000256" key="1">
    <source>
        <dbReference type="SAM" id="Coils"/>
    </source>
</evidence>
<dbReference type="Gene3D" id="1.20.120.520">
    <property type="entry name" value="nmb1532 protein domain like"/>
    <property type="match status" value="1"/>
</dbReference>
<sequence>MGKPLKRHPALVPLSQDHHFGLLLVWKIRKGLKKELDTDRILKYIDYYYSEHLEPHFQLEERHIFSFLGRNDLMRKEVEKQHAHLRELIEELYKEQEEVNELLEKFAGDLEAHIRFEERKLFQHMQVELKEDELLEMQEIVDRIHEKTTEKWQDQFWAN</sequence>